<evidence type="ECO:0000313" key="3">
    <source>
        <dbReference type="Proteomes" id="UP000479000"/>
    </source>
</evidence>
<name>A0A6H5G683_9HEMI</name>
<feature type="region of interest" description="Disordered" evidence="1">
    <location>
        <begin position="26"/>
        <end position="53"/>
    </location>
</feature>
<dbReference type="AlphaFoldDB" id="A0A6H5G683"/>
<sequence>MPYEGRRPAIIYYFMKLLLGRNPASHNRLTEDVSPATPLEPPNLPKGPHDRLS</sequence>
<protein>
    <submittedName>
        <fullName evidence="2">Uncharacterized protein</fullName>
    </submittedName>
</protein>
<evidence type="ECO:0000313" key="2">
    <source>
        <dbReference type="EMBL" id="CAA9997835.1"/>
    </source>
</evidence>
<dbReference type="EMBL" id="CADCXU010006052">
    <property type="protein sequence ID" value="CAA9997835.1"/>
    <property type="molecule type" value="Genomic_DNA"/>
</dbReference>
<reference evidence="2 3" key="1">
    <citation type="submission" date="2020-02" db="EMBL/GenBank/DDBJ databases">
        <authorList>
            <person name="Ferguson B K."/>
        </authorList>
    </citation>
    <scope>NUCLEOTIDE SEQUENCE [LARGE SCALE GENOMIC DNA]</scope>
</reference>
<feature type="non-terminal residue" evidence="2">
    <location>
        <position position="53"/>
    </location>
</feature>
<organism evidence="2 3">
    <name type="scientific">Nesidiocoris tenuis</name>
    <dbReference type="NCBI Taxonomy" id="355587"/>
    <lineage>
        <taxon>Eukaryota</taxon>
        <taxon>Metazoa</taxon>
        <taxon>Ecdysozoa</taxon>
        <taxon>Arthropoda</taxon>
        <taxon>Hexapoda</taxon>
        <taxon>Insecta</taxon>
        <taxon>Pterygota</taxon>
        <taxon>Neoptera</taxon>
        <taxon>Paraneoptera</taxon>
        <taxon>Hemiptera</taxon>
        <taxon>Heteroptera</taxon>
        <taxon>Panheteroptera</taxon>
        <taxon>Cimicomorpha</taxon>
        <taxon>Miridae</taxon>
        <taxon>Dicyphina</taxon>
        <taxon>Nesidiocoris</taxon>
    </lineage>
</organism>
<gene>
    <name evidence="2" type="ORF">NTEN_LOCUS4129</name>
</gene>
<accession>A0A6H5G683</accession>
<evidence type="ECO:0000256" key="1">
    <source>
        <dbReference type="SAM" id="MobiDB-lite"/>
    </source>
</evidence>
<proteinExistence type="predicted"/>
<dbReference type="Proteomes" id="UP000479000">
    <property type="component" value="Unassembled WGS sequence"/>
</dbReference>
<keyword evidence="3" id="KW-1185">Reference proteome</keyword>